<dbReference type="CDD" id="cd06418">
    <property type="entry name" value="GH25_BacA-like"/>
    <property type="match status" value="1"/>
</dbReference>
<organism evidence="3 4">
    <name type="scientific">Pseudoclavibacter helvolus</name>
    <dbReference type="NCBI Taxonomy" id="255205"/>
    <lineage>
        <taxon>Bacteria</taxon>
        <taxon>Bacillati</taxon>
        <taxon>Actinomycetota</taxon>
        <taxon>Actinomycetes</taxon>
        <taxon>Micrococcales</taxon>
        <taxon>Microbacteriaceae</taxon>
        <taxon>Pseudoclavibacter</taxon>
    </lineage>
</organism>
<dbReference type="InterPro" id="IPR036366">
    <property type="entry name" value="PGBDSf"/>
</dbReference>
<dbReference type="Pfam" id="PF01471">
    <property type="entry name" value="PG_binding_1"/>
    <property type="match status" value="1"/>
</dbReference>
<reference evidence="3 4" key="1">
    <citation type="submission" date="2020-08" db="EMBL/GenBank/DDBJ databases">
        <title>Sequencing the genomes of 1000 actinobacteria strains.</title>
        <authorList>
            <person name="Klenk H.-P."/>
        </authorList>
    </citation>
    <scope>NUCLEOTIDE SEQUENCE [LARGE SCALE GENOMIC DNA]</scope>
    <source>
        <strain evidence="3 4">DSM 20419</strain>
    </source>
</reference>
<dbReference type="AlphaFoldDB" id="A0A7W4US37"/>
<accession>A0A7W4US37</accession>
<keyword evidence="4" id="KW-1185">Reference proteome</keyword>
<dbReference type="EMBL" id="JACHWJ010000012">
    <property type="protein sequence ID" value="MBB2959625.1"/>
    <property type="molecule type" value="Genomic_DNA"/>
</dbReference>
<dbReference type="Proteomes" id="UP000545286">
    <property type="component" value="Unassembled WGS sequence"/>
</dbReference>
<evidence type="ECO:0000313" key="3">
    <source>
        <dbReference type="EMBL" id="MBB2959625.1"/>
    </source>
</evidence>
<dbReference type="InterPro" id="IPR017853">
    <property type="entry name" value="GH"/>
</dbReference>
<dbReference type="RefSeq" id="WP_183627013.1">
    <property type="nucleotide sequence ID" value="NZ_JACHWJ010000012.1"/>
</dbReference>
<comment type="caution">
    <text evidence="3">The sequence shown here is derived from an EMBL/GenBank/DDBJ whole genome shotgun (WGS) entry which is preliminary data.</text>
</comment>
<evidence type="ECO:0000259" key="1">
    <source>
        <dbReference type="Pfam" id="PF01471"/>
    </source>
</evidence>
<dbReference type="SUPFAM" id="SSF47090">
    <property type="entry name" value="PGBD-like"/>
    <property type="match status" value="2"/>
</dbReference>
<dbReference type="Gene3D" id="3.20.20.80">
    <property type="entry name" value="Glycosidases"/>
    <property type="match status" value="1"/>
</dbReference>
<keyword evidence="3" id="KW-0378">Hydrolase</keyword>
<dbReference type="InterPro" id="IPR036365">
    <property type="entry name" value="PGBD-like_sf"/>
</dbReference>
<feature type="domain" description="Rv2525c-like glycoside hydrolase-like" evidence="2">
    <location>
        <begin position="309"/>
        <end position="492"/>
    </location>
</feature>
<dbReference type="InterPro" id="IPR015020">
    <property type="entry name" value="Rv2525c-like_Glyco_Hydro-like"/>
</dbReference>
<dbReference type="GO" id="GO:0016787">
    <property type="term" value="F:hydrolase activity"/>
    <property type="evidence" value="ECO:0007669"/>
    <property type="project" value="UniProtKB-KW"/>
</dbReference>
<proteinExistence type="predicted"/>
<dbReference type="Gene3D" id="1.10.101.10">
    <property type="entry name" value="PGBD-like superfamily/PGBD"/>
    <property type="match status" value="1"/>
</dbReference>
<evidence type="ECO:0000259" key="2">
    <source>
        <dbReference type="Pfam" id="PF08924"/>
    </source>
</evidence>
<protein>
    <submittedName>
        <fullName evidence="3">Peptidoglycan hydrolase-like protein with peptidoglycan-binding domain</fullName>
    </submittedName>
</protein>
<dbReference type="SUPFAM" id="SSF51445">
    <property type="entry name" value="(Trans)glycosidases"/>
    <property type="match status" value="1"/>
</dbReference>
<evidence type="ECO:0000313" key="4">
    <source>
        <dbReference type="Proteomes" id="UP000545286"/>
    </source>
</evidence>
<gene>
    <name evidence="3" type="ORF">FHX72_003794</name>
</gene>
<name>A0A7W4US37_9MICO</name>
<feature type="domain" description="Peptidoglycan binding-like" evidence="1">
    <location>
        <begin position="232"/>
        <end position="282"/>
    </location>
</feature>
<dbReference type="InterPro" id="IPR002477">
    <property type="entry name" value="Peptidoglycan-bd-like"/>
</dbReference>
<sequence>MSDPWVTNVQTWINTTYASVPGIEPVMVDGESGWKTLYALTRALQYELGITTLSDSFGPGTLTALTTLGPVKNTTGNKNVIRIARAGLYCKGYNGGNGSMAGTWDSVTQAGVQKLRTDIGLTPGDGSVEPKLFKALLTTDAYVVVDGGNTNIRVAQRMLNGRYLNRKDFFIIPADGHYSRDVQRALMFALQYEIGLADGVANGNFGPATKSGLGTQANLSSGATDSSKHFVHLLHAALLFNGHNVAVTGTYGAATTTAVRAFQSFVALPITGKVDVATWGSLLVSTGDPDRPGTAADCISTLTPQRLTALTSAGYSYFGRYLTNTPDFDPDKHIKAGELERIFAAGKRVFPIFQTGGSEIEHFTYARGLEVGAEAANAAWAYRIPTGTTIYFAVDFDAYPSQVQDLVIPYFKGIHERIAELGLNYKIGVYGARNVCTMVTAAGYATYSFVSDMSTMYTGNLAHRLPGNWSFDQVQTLTVGAGLGQVEIDKNITSGRDLGFGSLGPAISVGNDPLVPSSKWSNFEEDWFKACLYYADSTEQQAVMHTNRAKISANVRAKDQFITNLATKYKVRKALILTPVIWEGMVTNPVDVFADRLVRDYYSAMEAGVTPLPTSRSDSSTGWCQIFAKTAIGARNWAIDTGLISEPKLNASNWRDMWAVWKKLSTDPEYNIMSAMFTMMMEAATREAAAPPSTLRNLTPSQVISMCYRYNGENDAAMRYGRRRAQLYYTIERWHHSFR</sequence>
<dbReference type="Pfam" id="PF08924">
    <property type="entry name" value="Rv2525c_GlyHyd-like"/>
    <property type="match status" value="1"/>
</dbReference>